<dbReference type="InterPro" id="IPR003593">
    <property type="entry name" value="AAA+_ATPase"/>
</dbReference>
<organism evidence="11 12">
    <name type="scientific">Ferrovibrio terrae</name>
    <dbReference type="NCBI Taxonomy" id="2594003"/>
    <lineage>
        <taxon>Bacteria</taxon>
        <taxon>Pseudomonadati</taxon>
        <taxon>Pseudomonadota</taxon>
        <taxon>Alphaproteobacteria</taxon>
        <taxon>Rhodospirillales</taxon>
        <taxon>Rhodospirillaceae</taxon>
        <taxon>Ferrovibrio</taxon>
    </lineage>
</organism>
<evidence type="ECO:0000256" key="5">
    <source>
        <dbReference type="ARBA" id="ARBA00022840"/>
    </source>
</evidence>
<dbReference type="AlphaFoldDB" id="A0A516GYK6"/>
<dbReference type="KEGG" id="fer:FNB15_04660"/>
<evidence type="ECO:0000259" key="10">
    <source>
        <dbReference type="PROSITE" id="PS50929"/>
    </source>
</evidence>
<evidence type="ECO:0000256" key="7">
    <source>
        <dbReference type="ARBA" id="ARBA00023136"/>
    </source>
</evidence>
<dbReference type="Gene3D" id="3.40.50.300">
    <property type="entry name" value="P-loop containing nucleotide triphosphate hydrolases"/>
    <property type="match status" value="1"/>
</dbReference>
<dbReference type="SUPFAM" id="SSF90123">
    <property type="entry name" value="ABC transporter transmembrane region"/>
    <property type="match status" value="1"/>
</dbReference>
<dbReference type="CDD" id="cd03223">
    <property type="entry name" value="ABCD_peroxisomal_ALDP"/>
    <property type="match status" value="1"/>
</dbReference>
<dbReference type="Gene3D" id="1.20.1560.10">
    <property type="entry name" value="ABC transporter type 1, transmembrane domain"/>
    <property type="match status" value="1"/>
</dbReference>
<dbReference type="GO" id="GO:0005524">
    <property type="term" value="F:ATP binding"/>
    <property type="evidence" value="ECO:0007669"/>
    <property type="project" value="UniProtKB-KW"/>
</dbReference>
<gene>
    <name evidence="11" type="ORF">FNB15_04660</name>
</gene>
<dbReference type="GO" id="GO:0005886">
    <property type="term" value="C:plasma membrane"/>
    <property type="evidence" value="ECO:0007669"/>
    <property type="project" value="UniProtKB-SubCell"/>
</dbReference>
<dbReference type="GO" id="GO:0140359">
    <property type="term" value="F:ABC-type transporter activity"/>
    <property type="evidence" value="ECO:0007669"/>
    <property type="project" value="InterPro"/>
</dbReference>
<sequence length="579" mass="64768">MPQTAAAPSFFQAFWMLAKPYFSDPKERRVAWLLLTVIVILNLAGVGLSVWFNFWYNTFYTALQDKDYDTFKIQLLYFTAVAFAFIIVAVYKQYLQLMLQIRWRRWLTEHWLNDWLGGKNYYHMQMLGLDTDNPDQRISEDLRLFPAYSLTLTLGLLNAVVTLVSFLSILWTLSGPLDFMLAGHEISIPGYMVWAAFFYAAAGTWLTHLIGRPLVQINFDKQKLEADFRFHLVRVREHAEGIAFQRGETVERAGLGARFAQVFSNFYDLMRKTKQLTWFTSGYGQLALIFPFVVGAPRYFSGAIQLGGLMQIVSAFGQVQEALSYIINAYSEIAEWRAVIDRLTTFRNGLERARDVAAQSQVMVAKDGEALSIDRLQLDLPDGKPLMQADGLQLTAGDSLLVQGGSGRGKTTLLRAIAGLWPFGQGGVQRADDEASLFLPQKPYLPHGSLRAALSYPRDPAAFSDADYRAALAALDLAKLEPQLEEEAAWDQRLSGGEQQRVQLARALLIKPRWLYLDEATAALDEASEQKALAALRAALPQTAILSIGHKPALQAFHAQKRMLEAGAPGEPARLVAVG</sequence>
<evidence type="ECO:0000259" key="9">
    <source>
        <dbReference type="PROSITE" id="PS50893"/>
    </source>
</evidence>
<keyword evidence="6 8" id="KW-1133">Transmembrane helix</keyword>
<feature type="transmembrane region" description="Helical" evidence="8">
    <location>
        <begin position="191"/>
        <end position="211"/>
    </location>
</feature>
<reference evidence="11 12" key="1">
    <citation type="submission" date="2019-07" db="EMBL/GenBank/DDBJ databases">
        <title>Genome sequencing for Ferrovibrio sp. K5.</title>
        <authorList>
            <person name="Park S.-J."/>
        </authorList>
    </citation>
    <scope>NUCLEOTIDE SEQUENCE [LARGE SCALE GENOMIC DNA]</scope>
    <source>
        <strain evidence="11 12">K5</strain>
    </source>
</reference>
<dbReference type="PANTHER" id="PTHR11384:SF59">
    <property type="entry name" value="LYSOSOMAL COBALAMIN TRANSPORTER ABCD4"/>
    <property type="match status" value="1"/>
</dbReference>
<evidence type="ECO:0000256" key="2">
    <source>
        <dbReference type="ARBA" id="ARBA00022448"/>
    </source>
</evidence>
<feature type="transmembrane region" description="Helical" evidence="8">
    <location>
        <begin position="75"/>
        <end position="95"/>
    </location>
</feature>
<dbReference type="RefSeq" id="WP_144067590.1">
    <property type="nucleotide sequence ID" value="NZ_CP041636.1"/>
</dbReference>
<dbReference type="InterPro" id="IPR011527">
    <property type="entry name" value="ABC1_TM_dom"/>
</dbReference>
<keyword evidence="4" id="KW-0547">Nucleotide-binding</keyword>
<dbReference type="GO" id="GO:0016887">
    <property type="term" value="F:ATP hydrolysis activity"/>
    <property type="evidence" value="ECO:0007669"/>
    <property type="project" value="InterPro"/>
</dbReference>
<evidence type="ECO:0000256" key="8">
    <source>
        <dbReference type="SAM" id="Phobius"/>
    </source>
</evidence>
<evidence type="ECO:0000313" key="12">
    <source>
        <dbReference type="Proteomes" id="UP000317496"/>
    </source>
</evidence>
<dbReference type="PROSITE" id="PS00211">
    <property type="entry name" value="ABC_TRANSPORTER_1"/>
    <property type="match status" value="1"/>
</dbReference>
<feature type="domain" description="ABC transporter" evidence="9">
    <location>
        <begin position="371"/>
        <end position="578"/>
    </location>
</feature>
<dbReference type="PROSITE" id="PS50929">
    <property type="entry name" value="ABC_TM1F"/>
    <property type="match status" value="1"/>
</dbReference>
<evidence type="ECO:0000256" key="6">
    <source>
        <dbReference type="ARBA" id="ARBA00022989"/>
    </source>
</evidence>
<dbReference type="InterPro" id="IPR017871">
    <property type="entry name" value="ABC_transporter-like_CS"/>
</dbReference>
<dbReference type="InterPro" id="IPR027417">
    <property type="entry name" value="P-loop_NTPase"/>
</dbReference>
<dbReference type="Pfam" id="PF06472">
    <property type="entry name" value="ABC_membrane_2"/>
    <property type="match status" value="1"/>
</dbReference>
<dbReference type="SUPFAM" id="SSF52540">
    <property type="entry name" value="P-loop containing nucleoside triphosphate hydrolases"/>
    <property type="match status" value="1"/>
</dbReference>
<protein>
    <submittedName>
        <fullName evidence="11">ABC transporter ATP-binding protein/permease</fullName>
    </submittedName>
</protein>
<dbReference type="InterPro" id="IPR036640">
    <property type="entry name" value="ABC1_TM_sf"/>
</dbReference>
<evidence type="ECO:0000313" key="11">
    <source>
        <dbReference type="EMBL" id="QDO96609.1"/>
    </source>
</evidence>
<dbReference type="Proteomes" id="UP000317496">
    <property type="component" value="Chromosome"/>
</dbReference>
<dbReference type="PROSITE" id="PS50893">
    <property type="entry name" value="ABC_TRANSPORTER_2"/>
    <property type="match status" value="1"/>
</dbReference>
<keyword evidence="7 8" id="KW-0472">Membrane</keyword>
<evidence type="ECO:0000256" key="3">
    <source>
        <dbReference type="ARBA" id="ARBA00022692"/>
    </source>
</evidence>
<dbReference type="PANTHER" id="PTHR11384">
    <property type="entry name" value="ATP-BINDING CASSETTE, SUB-FAMILY D MEMBER"/>
    <property type="match status" value="1"/>
</dbReference>
<keyword evidence="5 11" id="KW-0067">ATP-binding</keyword>
<dbReference type="Pfam" id="PF00005">
    <property type="entry name" value="ABC_tran"/>
    <property type="match status" value="1"/>
</dbReference>
<name>A0A516GYK6_9PROT</name>
<dbReference type="EMBL" id="CP041636">
    <property type="protein sequence ID" value="QDO96609.1"/>
    <property type="molecule type" value="Genomic_DNA"/>
</dbReference>
<feature type="transmembrane region" description="Helical" evidence="8">
    <location>
        <begin position="276"/>
        <end position="296"/>
    </location>
</feature>
<dbReference type="InterPro" id="IPR050835">
    <property type="entry name" value="ABC_transporter_sub-D"/>
</dbReference>
<feature type="transmembrane region" description="Helical" evidence="8">
    <location>
        <begin position="30"/>
        <end position="55"/>
    </location>
</feature>
<dbReference type="InterPro" id="IPR003439">
    <property type="entry name" value="ABC_transporter-like_ATP-bd"/>
</dbReference>
<keyword evidence="3 8" id="KW-0812">Transmembrane</keyword>
<evidence type="ECO:0000256" key="4">
    <source>
        <dbReference type="ARBA" id="ARBA00022741"/>
    </source>
</evidence>
<keyword evidence="2" id="KW-0813">Transport</keyword>
<keyword evidence="12" id="KW-1185">Reference proteome</keyword>
<accession>A0A516GYK6</accession>
<dbReference type="OrthoDB" id="9810134at2"/>
<comment type="subcellular location">
    <subcellularLocation>
        <location evidence="1">Cell membrane</location>
        <topology evidence="1">Multi-pass membrane protein</topology>
    </subcellularLocation>
</comment>
<feature type="domain" description="ABC transmembrane type-1" evidence="10">
    <location>
        <begin position="32"/>
        <end position="335"/>
    </location>
</feature>
<evidence type="ECO:0000256" key="1">
    <source>
        <dbReference type="ARBA" id="ARBA00004651"/>
    </source>
</evidence>
<dbReference type="SMART" id="SM00382">
    <property type="entry name" value="AAA"/>
    <property type="match status" value="1"/>
</dbReference>
<proteinExistence type="predicted"/>
<feature type="transmembrane region" description="Helical" evidence="8">
    <location>
        <begin position="147"/>
        <end position="171"/>
    </location>
</feature>